<dbReference type="GO" id="GO:0015297">
    <property type="term" value="F:antiporter activity"/>
    <property type="evidence" value="ECO:0007669"/>
    <property type="project" value="InterPro"/>
</dbReference>
<feature type="transmembrane region" description="Helical" evidence="7">
    <location>
        <begin position="169"/>
        <end position="190"/>
    </location>
</feature>
<keyword evidence="9" id="KW-1185">Reference proteome</keyword>
<comment type="subcellular location">
    <subcellularLocation>
        <location evidence="1">Cell membrane</location>
        <topology evidence="1">Multi-pass membrane protein</topology>
    </subcellularLocation>
</comment>
<feature type="transmembrane region" description="Helical" evidence="7">
    <location>
        <begin position="12"/>
        <end position="35"/>
    </location>
</feature>
<name>A0A2U1E3B6_9FIRM</name>
<keyword evidence="4 7" id="KW-0812">Transmembrane</keyword>
<dbReference type="PANTHER" id="PTHR43549:SF3">
    <property type="entry name" value="MULTIDRUG RESISTANCE PROTEIN YPNP-RELATED"/>
    <property type="match status" value="1"/>
</dbReference>
<evidence type="ECO:0000256" key="3">
    <source>
        <dbReference type="ARBA" id="ARBA00022475"/>
    </source>
</evidence>
<reference evidence="8 9" key="1">
    <citation type="submission" date="2018-04" db="EMBL/GenBank/DDBJ databases">
        <title>Genomic Encyclopedia of Type Strains, Phase IV (KMG-IV): sequencing the most valuable type-strain genomes for metagenomic binning, comparative biology and taxonomic classification.</title>
        <authorList>
            <person name="Goeker M."/>
        </authorList>
    </citation>
    <scope>NUCLEOTIDE SEQUENCE [LARGE SCALE GENOMIC DNA]</scope>
    <source>
        <strain evidence="8 9">DSM 20705</strain>
    </source>
</reference>
<feature type="transmembrane region" description="Helical" evidence="7">
    <location>
        <begin position="55"/>
        <end position="79"/>
    </location>
</feature>
<comment type="caution">
    <text evidence="8">The sequence shown here is derived from an EMBL/GenBank/DDBJ whole genome shotgun (WGS) entry which is preliminary data.</text>
</comment>
<dbReference type="InterPro" id="IPR002528">
    <property type="entry name" value="MATE_fam"/>
</dbReference>
<feature type="transmembrane region" description="Helical" evidence="7">
    <location>
        <begin position="100"/>
        <end position="121"/>
    </location>
</feature>
<dbReference type="PANTHER" id="PTHR43549">
    <property type="entry name" value="MULTIDRUG RESISTANCE PROTEIN YPNP-RELATED"/>
    <property type="match status" value="1"/>
</dbReference>
<feature type="transmembrane region" description="Helical" evidence="7">
    <location>
        <begin position="359"/>
        <end position="379"/>
    </location>
</feature>
<keyword evidence="3" id="KW-1003">Cell membrane</keyword>
<evidence type="ECO:0000256" key="2">
    <source>
        <dbReference type="ARBA" id="ARBA00022448"/>
    </source>
</evidence>
<dbReference type="NCBIfam" id="TIGR00797">
    <property type="entry name" value="matE"/>
    <property type="match status" value="1"/>
</dbReference>
<dbReference type="CDD" id="cd13138">
    <property type="entry name" value="MATE_yoeA_like"/>
    <property type="match status" value="1"/>
</dbReference>
<dbReference type="GO" id="GO:0005886">
    <property type="term" value="C:plasma membrane"/>
    <property type="evidence" value="ECO:0007669"/>
    <property type="project" value="UniProtKB-SubCell"/>
</dbReference>
<dbReference type="EMBL" id="QEKV01000005">
    <property type="protein sequence ID" value="PVY94385.1"/>
    <property type="molecule type" value="Genomic_DNA"/>
</dbReference>
<keyword evidence="5 7" id="KW-1133">Transmembrane helix</keyword>
<evidence type="ECO:0000256" key="7">
    <source>
        <dbReference type="SAM" id="Phobius"/>
    </source>
</evidence>
<evidence type="ECO:0000256" key="1">
    <source>
        <dbReference type="ARBA" id="ARBA00004651"/>
    </source>
</evidence>
<dbReference type="GO" id="GO:0042910">
    <property type="term" value="F:xenobiotic transmembrane transporter activity"/>
    <property type="evidence" value="ECO:0007669"/>
    <property type="project" value="InterPro"/>
</dbReference>
<keyword evidence="2" id="KW-0813">Transport</keyword>
<dbReference type="RefSeq" id="WP_116480164.1">
    <property type="nucleotide sequence ID" value="NZ_QEKV01000005.1"/>
</dbReference>
<evidence type="ECO:0000256" key="6">
    <source>
        <dbReference type="ARBA" id="ARBA00023136"/>
    </source>
</evidence>
<feature type="transmembrane region" description="Helical" evidence="7">
    <location>
        <begin position="196"/>
        <end position="217"/>
    </location>
</feature>
<organism evidence="8 9">
    <name type="scientific">Ezakiella coagulans</name>
    <dbReference type="NCBI Taxonomy" id="46507"/>
    <lineage>
        <taxon>Bacteria</taxon>
        <taxon>Bacillati</taxon>
        <taxon>Bacillota</taxon>
        <taxon>Tissierellia</taxon>
        <taxon>Ezakiella</taxon>
    </lineage>
</organism>
<feature type="transmembrane region" description="Helical" evidence="7">
    <location>
        <begin position="416"/>
        <end position="439"/>
    </location>
</feature>
<evidence type="ECO:0000313" key="8">
    <source>
        <dbReference type="EMBL" id="PVY94385.1"/>
    </source>
</evidence>
<dbReference type="Proteomes" id="UP000245793">
    <property type="component" value="Unassembled WGS sequence"/>
</dbReference>
<protein>
    <submittedName>
        <fullName evidence="8">Putative MATE family efflux protein</fullName>
    </submittedName>
</protein>
<sequence>MNSKKVVNMLEGPLLGPIFLFAMPLFITSVLQLAFNAVDIIVVGKFTGHHALAAVGATGPVINLLVTMFMGISIGASVIMGQNVGARDFKNAQDTLHTAIGISILGGILVLFAGIFTAMPLLRLMQTPPEVIELSGEYLKIYYIGMPGFMVYNFGSALLRAIGDSRRPMYFLTISGVFNVICNLIFVIVFKMGVAGVAIATAISQYIAAALIVASLLKADGYMKLSFDKIRISKDKALGMMKIGLPAGFQGALFSISNILIQSGINSFGSVVMAGNTAAGNLEGFVYMGMNAVYQTSLSFTSQNMGAKQYDRVKKIFWTCVRVVIVVGLVLGVGAWIFGDKLLRLYTDEPEVIKYGVERLGVVSATYFLCGIMDTMVGGLRGMGYSITPMIISLTAVCILRMIWIATIFQSIHTPVILYLSYPVSWTVAAIGNYVNYLYAMKKLDKMKAEEATA</sequence>
<dbReference type="InterPro" id="IPR052031">
    <property type="entry name" value="Membrane_Transporter-Flippase"/>
</dbReference>
<evidence type="ECO:0000256" key="4">
    <source>
        <dbReference type="ARBA" id="ARBA00022692"/>
    </source>
</evidence>
<proteinExistence type="predicted"/>
<evidence type="ECO:0000256" key="5">
    <source>
        <dbReference type="ARBA" id="ARBA00022989"/>
    </source>
</evidence>
<accession>A0A2U1E3B6</accession>
<evidence type="ECO:0000313" key="9">
    <source>
        <dbReference type="Proteomes" id="UP000245793"/>
    </source>
</evidence>
<keyword evidence="6 7" id="KW-0472">Membrane</keyword>
<dbReference type="Pfam" id="PF01554">
    <property type="entry name" value="MatE"/>
    <property type="match status" value="2"/>
</dbReference>
<feature type="transmembrane region" description="Helical" evidence="7">
    <location>
        <begin position="391"/>
        <end position="410"/>
    </location>
</feature>
<dbReference type="AlphaFoldDB" id="A0A2U1E3B6"/>
<feature type="transmembrane region" description="Helical" evidence="7">
    <location>
        <begin position="315"/>
        <end position="339"/>
    </location>
</feature>
<gene>
    <name evidence="8" type="ORF">C7381_10590</name>
</gene>
<feature type="transmembrane region" description="Helical" evidence="7">
    <location>
        <begin position="141"/>
        <end position="162"/>
    </location>
</feature>
<dbReference type="InterPro" id="IPR048279">
    <property type="entry name" value="MdtK-like"/>
</dbReference>
<dbReference type="PIRSF" id="PIRSF006603">
    <property type="entry name" value="DinF"/>
    <property type="match status" value="1"/>
</dbReference>